<reference evidence="1 2" key="1">
    <citation type="submission" date="2018-03" db="EMBL/GenBank/DDBJ databases">
        <title>Rhodobacter veldkampii.</title>
        <authorList>
            <person name="Meyer T.E."/>
            <person name="Miller S."/>
            <person name="Lodha T."/>
            <person name="Gandham S."/>
            <person name="Chintalapati S."/>
            <person name="Chintalapati V.R."/>
        </authorList>
    </citation>
    <scope>NUCLEOTIDE SEQUENCE [LARGE SCALE GENOMIC DNA]</scope>
    <source>
        <strain evidence="1 2">DSM 11550</strain>
    </source>
</reference>
<comment type="caution">
    <text evidence="1">The sequence shown here is derived from an EMBL/GenBank/DDBJ whole genome shotgun (WGS) entry which is preliminary data.</text>
</comment>
<protein>
    <submittedName>
        <fullName evidence="1">Uncharacterized protein</fullName>
    </submittedName>
</protein>
<proteinExistence type="predicted"/>
<dbReference type="Proteomes" id="UP000241899">
    <property type="component" value="Unassembled WGS sequence"/>
</dbReference>
<dbReference type="RefSeq" id="WP_107324981.1">
    <property type="nucleotide sequence ID" value="NZ_NHSP01000081.1"/>
</dbReference>
<evidence type="ECO:0000313" key="2">
    <source>
        <dbReference type="Proteomes" id="UP000241899"/>
    </source>
</evidence>
<keyword evidence="2" id="KW-1185">Reference proteome</keyword>
<dbReference type="EMBL" id="PZKF01000016">
    <property type="protein sequence ID" value="PTE17601.1"/>
    <property type="molecule type" value="Genomic_DNA"/>
</dbReference>
<accession>A0A2T4JI63</accession>
<evidence type="ECO:0000313" key="1">
    <source>
        <dbReference type="EMBL" id="PTE17601.1"/>
    </source>
</evidence>
<gene>
    <name evidence="1" type="ORF">C5F46_08765</name>
</gene>
<name>A0A2T4JI63_9RHOB</name>
<organism evidence="1 2">
    <name type="scientific">Phaeovulum veldkampii DSM 11550</name>
    <dbReference type="NCBI Taxonomy" id="1185920"/>
    <lineage>
        <taxon>Bacteria</taxon>
        <taxon>Pseudomonadati</taxon>
        <taxon>Pseudomonadota</taxon>
        <taxon>Alphaproteobacteria</taxon>
        <taxon>Rhodobacterales</taxon>
        <taxon>Paracoccaceae</taxon>
        <taxon>Phaeovulum</taxon>
    </lineage>
</organism>
<sequence>MGKADRTQGQTGRRITRRGLAGGLAAVAVAAPLTRVATLKAQDNPLPRLAAPDLTLVGGWVLDRGDSAATPPEAGA</sequence>
<dbReference type="AlphaFoldDB" id="A0A2T4JI63"/>